<evidence type="ECO:0000256" key="4">
    <source>
        <dbReference type="SAM" id="MobiDB-lite"/>
    </source>
</evidence>
<name>A0AAE3JLU2_9SPIR</name>
<feature type="binding site" evidence="3">
    <location>
        <position position="187"/>
    </location>
    <ligand>
        <name>a divalent metal cation</name>
        <dbReference type="ChEBI" id="CHEBI:60240"/>
        <label>2</label>
    </ligand>
</feature>
<dbReference type="GO" id="GO:0005829">
    <property type="term" value="C:cytosol"/>
    <property type="evidence" value="ECO:0007669"/>
    <property type="project" value="TreeGrafter"/>
</dbReference>
<dbReference type="PANTHER" id="PTHR46124">
    <property type="entry name" value="D-AMINOACYL-TRNA DEACYLASE"/>
    <property type="match status" value="1"/>
</dbReference>
<dbReference type="InterPro" id="IPR032466">
    <property type="entry name" value="Metal_Hydrolase"/>
</dbReference>
<keyword evidence="2 5" id="KW-0378">Hydrolase</keyword>
<feature type="binding site" evidence="3">
    <location>
        <position position="111"/>
    </location>
    <ligand>
        <name>a divalent metal cation</name>
        <dbReference type="ChEBI" id="CHEBI:60240"/>
        <label>1</label>
    </ligand>
</feature>
<sequence length="293" mass="32250">MYADTHAHLSHIADRGEDLAALLRRLAEDSVPFLLDIGTKPGDLVFRRDRILEASGGVLPSFIHFSAGLWPDGAVIADRDNAMKALNADLDLLMDEGFLPEDNRLYQALGECGLDRYWNGPSGAERGQDGSGDGPGTLDTGGEEELFAFQLEAARARNLPVIVHSRDAFDATLGCIRSVGWDRGVIHCWSYGISEARAFLDRGWHISFPGNVTWAKKNADRERISALLRYVPRDRLLLETDAPYLTPAPHRGKTNTPHLISHTYEAAAEYLGMSAESLAVLVAENARALFRKL</sequence>
<dbReference type="InterPro" id="IPR018228">
    <property type="entry name" value="DNase_TatD-rel_CS"/>
</dbReference>
<dbReference type="CDD" id="cd01310">
    <property type="entry name" value="TatD_DNAse"/>
    <property type="match status" value="1"/>
</dbReference>
<feature type="region of interest" description="Disordered" evidence="4">
    <location>
        <begin position="120"/>
        <end position="139"/>
    </location>
</feature>
<proteinExistence type="inferred from homology"/>
<evidence type="ECO:0000256" key="3">
    <source>
        <dbReference type="PIRSR" id="PIRSR005902-1"/>
    </source>
</evidence>
<gene>
    <name evidence="5" type="ORF">K7J14_10475</name>
</gene>
<feature type="binding site" evidence="3">
    <location>
        <position position="6"/>
    </location>
    <ligand>
        <name>a divalent metal cation</name>
        <dbReference type="ChEBI" id="CHEBI:60240"/>
        <label>1</label>
    </ligand>
</feature>
<dbReference type="Proteomes" id="UP001198163">
    <property type="component" value="Unassembled WGS sequence"/>
</dbReference>
<comment type="caution">
    <text evidence="5">The sequence shown here is derived from an EMBL/GenBank/DDBJ whole genome shotgun (WGS) entry which is preliminary data.</text>
</comment>
<dbReference type="GO" id="GO:0016788">
    <property type="term" value="F:hydrolase activity, acting on ester bonds"/>
    <property type="evidence" value="ECO:0007669"/>
    <property type="project" value="InterPro"/>
</dbReference>
<dbReference type="GO" id="GO:0046872">
    <property type="term" value="F:metal ion binding"/>
    <property type="evidence" value="ECO:0007669"/>
    <property type="project" value="UniProtKB-KW"/>
</dbReference>
<comment type="similarity">
    <text evidence="1">Belongs to the metallo-dependent hydrolases superfamily. TatD-type hydrolase family.</text>
</comment>
<dbReference type="PROSITE" id="PS01091">
    <property type="entry name" value="TATD_3"/>
    <property type="match status" value="1"/>
</dbReference>
<feature type="binding site" evidence="3">
    <location>
        <position position="8"/>
    </location>
    <ligand>
        <name>a divalent metal cation</name>
        <dbReference type="ChEBI" id="CHEBI:60240"/>
        <label>1</label>
    </ligand>
</feature>
<accession>A0AAE3JLU2</accession>
<feature type="binding site" evidence="3">
    <location>
        <position position="241"/>
    </location>
    <ligand>
        <name>a divalent metal cation</name>
        <dbReference type="ChEBI" id="CHEBI:60240"/>
        <label>1</label>
    </ligand>
</feature>
<evidence type="ECO:0000313" key="6">
    <source>
        <dbReference type="Proteomes" id="UP001198163"/>
    </source>
</evidence>
<dbReference type="AlphaFoldDB" id="A0AAE3JLU2"/>
<dbReference type="PROSITE" id="PS01090">
    <property type="entry name" value="TATD_2"/>
    <property type="match status" value="1"/>
</dbReference>
<evidence type="ECO:0000313" key="5">
    <source>
        <dbReference type="EMBL" id="MCD1655124.1"/>
    </source>
</evidence>
<feature type="binding site" evidence="3">
    <location>
        <position position="164"/>
    </location>
    <ligand>
        <name>a divalent metal cation</name>
        <dbReference type="ChEBI" id="CHEBI:60240"/>
        <label>2</label>
    </ligand>
</feature>
<evidence type="ECO:0000256" key="2">
    <source>
        <dbReference type="ARBA" id="ARBA00022801"/>
    </source>
</evidence>
<dbReference type="Pfam" id="PF01026">
    <property type="entry name" value="TatD_DNase"/>
    <property type="match status" value="1"/>
</dbReference>
<organism evidence="5 6">
    <name type="scientific">Teretinema zuelzerae</name>
    <dbReference type="NCBI Taxonomy" id="156"/>
    <lineage>
        <taxon>Bacteria</taxon>
        <taxon>Pseudomonadati</taxon>
        <taxon>Spirochaetota</taxon>
        <taxon>Spirochaetia</taxon>
        <taxon>Spirochaetales</taxon>
        <taxon>Treponemataceae</taxon>
        <taxon>Teretinema</taxon>
    </lineage>
</organism>
<protein>
    <submittedName>
        <fullName evidence="5">TatD family hydrolase</fullName>
    </submittedName>
</protein>
<keyword evidence="6" id="KW-1185">Reference proteome</keyword>
<keyword evidence="3" id="KW-0479">Metal-binding</keyword>
<dbReference type="PANTHER" id="PTHR46124:SF2">
    <property type="entry name" value="D-AMINOACYL-TRNA DEACYLASE"/>
    <property type="match status" value="1"/>
</dbReference>
<dbReference type="RefSeq" id="WP_230755945.1">
    <property type="nucleotide sequence ID" value="NZ_JAINWA010000003.1"/>
</dbReference>
<reference evidence="5" key="1">
    <citation type="submission" date="2021-08" db="EMBL/GenBank/DDBJ databases">
        <title>Comparative analyses of Brucepasteria parasyntrophica and Teretinema zuelzerae.</title>
        <authorList>
            <person name="Song Y."/>
            <person name="Brune A."/>
        </authorList>
    </citation>
    <scope>NUCLEOTIDE SEQUENCE</scope>
    <source>
        <strain evidence="5">DSM 1903</strain>
    </source>
</reference>
<dbReference type="InterPro" id="IPR001130">
    <property type="entry name" value="TatD-like"/>
</dbReference>
<dbReference type="Gene3D" id="3.20.20.140">
    <property type="entry name" value="Metal-dependent hydrolases"/>
    <property type="match status" value="1"/>
</dbReference>
<evidence type="ECO:0000256" key="1">
    <source>
        <dbReference type="ARBA" id="ARBA00009275"/>
    </source>
</evidence>
<dbReference type="PIRSF" id="PIRSF005902">
    <property type="entry name" value="DNase_TatD"/>
    <property type="match status" value="1"/>
</dbReference>
<dbReference type="EMBL" id="JAINWA010000003">
    <property type="protein sequence ID" value="MCD1655124.1"/>
    <property type="molecule type" value="Genomic_DNA"/>
</dbReference>
<dbReference type="SUPFAM" id="SSF51556">
    <property type="entry name" value="Metallo-dependent hydrolases"/>
    <property type="match status" value="1"/>
</dbReference>